<comment type="caution">
    <text evidence="14">The sequence shown here is derived from an EMBL/GenBank/DDBJ whole genome shotgun (WGS) entry which is preliminary data.</text>
</comment>
<name>A0A4R7P572_9GAMM</name>
<dbReference type="InterPro" id="IPR036097">
    <property type="entry name" value="HisK_dim/P_sf"/>
</dbReference>
<dbReference type="InterPro" id="IPR003594">
    <property type="entry name" value="HATPase_dom"/>
</dbReference>
<evidence type="ECO:0000313" key="15">
    <source>
        <dbReference type="Proteomes" id="UP000295341"/>
    </source>
</evidence>
<evidence type="ECO:0000256" key="6">
    <source>
        <dbReference type="ARBA" id="ARBA00022692"/>
    </source>
</evidence>
<evidence type="ECO:0000313" key="14">
    <source>
        <dbReference type="EMBL" id="TDU28945.1"/>
    </source>
</evidence>
<evidence type="ECO:0000256" key="4">
    <source>
        <dbReference type="ARBA" id="ARBA00022553"/>
    </source>
</evidence>
<keyword evidence="10 11" id="KW-0472">Membrane</keyword>
<evidence type="ECO:0000256" key="3">
    <source>
        <dbReference type="ARBA" id="ARBA00012438"/>
    </source>
</evidence>
<dbReference type="PRINTS" id="PR00344">
    <property type="entry name" value="BCTRLSENSOR"/>
</dbReference>
<keyword evidence="6 11" id="KW-0812">Transmembrane</keyword>
<keyword evidence="4" id="KW-0597">Phosphoprotein</keyword>
<feature type="domain" description="HAMP" evidence="13">
    <location>
        <begin position="182"/>
        <end position="233"/>
    </location>
</feature>
<keyword evidence="7 14" id="KW-0418">Kinase</keyword>
<dbReference type="InterPro" id="IPR003660">
    <property type="entry name" value="HAMP_dom"/>
</dbReference>
<keyword evidence="5" id="KW-0808">Transferase</keyword>
<dbReference type="GO" id="GO:0005886">
    <property type="term" value="C:plasma membrane"/>
    <property type="evidence" value="ECO:0007669"/>
    <property type="project" value="TreeGrafter"/>
</dbReference>
<evidence type="ECO:0000256" key="2">
    <source>
        <dbReference type="ARBA" id="ARBA00004370"/>
    </source>
</evidence>
<keyword evidence="15" id="KW-1185">Reference proteome</keyword>
<keyword evidence="9" id="KW-0902">Two-component regulatory system</keyword>
<evidence type="ECO:0000256" key="5">
    <source>
        <dbReference type="ARBA" id="ARBA00022679"/>
    </source>
</evidence>
<dbReference type="AlphaFoldDB" id="A0A4R7P572"/>
<dbReference type="PROSITE" id="PS50885">
    <property type="entry name" value="HAMP"/>
    <property type="match status" value="1"/>
</dbReference>
<feature type="transmembrane region" description="Helical" evidence="11">
    <location>
        <begin position="158"/>
        <end position="179"/>
    </location>
</feature>
<dbReference type="PANTHER" id="PTHR45436">
    <property type="entry name" value="SENSOR HISTIDINE KINASE YKOH"/>
    <property type="match status" value="1"/>
</dbReference>
<evidence type="ECO:0000256" key="11">
    <source>
        <dbReference type="SAM" id="Phobius"/>
    </source>
</evidence>
<dbReference type="GO" id="GO:0000155">
    <property type="term" value="F:phosphorelay sensor kinase activity"/>
    <property type="evidence" value="ECO:0007669"/>
    <property type="project" value="InterPro"/>
</dbReference>
<dbReference type="PROSITE" id="PS50109">
    <property type="entry name" value="HIS_KIN"/>
    <property type="match status" value="1"/>
</dbReference>
<dbReference type="Gene3D" id="1.10.287.130">
    <property type="match status" value="1"/>
</dbReference>
<feature type="domain" description="Histidine kinase" evidence="12">
    <location>
        <begin position="241"/>
        <end position="439"/>
    </location>
</feature>
<accession>A0A4R7P572</accession>
<dbReference type="RefSeq" id="WP_133882457.1">
    <property type="nucleotide sequence ID" value="NZ_MWIN01000018.1"/>
</dbReference>
<proteinExistence type="predicted"/>
<dbReference type="SUPFAM" id="SSF47384">
    <property type="entry name" value="Homodimeric domain of signal transducing histidine kinase"/>
    <property type="match status" value="1"/>
</dbReference>
<sequence length="441" mass="47954">MRLSISTRLIGIAVVTTLALLPLFGYALSRAFLASAESSFDRQIDAYLLFLAGRLDSTKDGDIVFSRQPGDDRFEQLHSGWYWQVSRGGKVQETSRSLWDETLAPPQASPREPVDLRGPGDQALRGATLELTLGGLAEPVNLLVTGPRQQIDAEVASFNWLLVRSLGLLGLILVVALVAQIRWGLAPLRAMTEGLRQVRSGSAPRLDVRLPSDLSTVARAMNEVLAHQEELLERGRSVAGNLAHALKTPLATIRMKIDSLDDGHSLRADVAQIQRIVDHHLTLAAAAGRASGPSRRSALGESIEPVLAAVRMLHADRHIELRAELPPELRVAVDAQDLQELVGNLLDNAAKWARTRVDLRATRLGDDVLLSIEDDGPGIAESEREQVLSRGLRLDEQQPGSGLGLAIVKDLARLYRLQIAFERAPLGGLGIHLRFPGVPPP</sequence>
<organism evidence="14 15">
    <name type="scientific">Panacagrimonas perspica</name>
    <dbReference type="NCBI Taxonomy" id="381431"/>
    <lineage>
        <taxon>Bacteria</taxon>
        <taxon>Pseudomonadati</taxon>
        <taxon>Pseudomonadota</taxon>
        <taxon>Gammaproteobacteria</taxon>
        <taxon>Nevskiales</taxon>
        <taxon>Nevskiaceae</taxon>
        <taxon>Panacagrimonas</taxon>
    </lineage>
</organism>
<comment type="subcellular location">
    <subcellularLocation>
        <location evidence="2">Membrane</location>
    </subcellularLocation>
</comment>
<dbReference type="SMART" id="SM00387">
    <property type="entry name" value="HATPase_c"/>
    <property type="match status" value="1"/>
</dbReference>
<dbReference type="Pfam" id="PF02518">
    <property type="entry name" value="HATPase_c"/>
    <property type="match status" value="1"/>
</dbReference>
<evidence type="ECO:0000256" key="9">
    <source>
        <dbReference type="ARBA" id="ARBA00023012"/>
    </source>
</evidence>
<evidence type="ECO:0000256" key="1">
    <source>
        <dbReference type="ARBA" id="ARBA00000085"/>
    </source>
</evidence>
<dbReference type="EC" id="2.7.13.3" evidence="3"/>
<dbReference type="InterPro" id="IPR004358">
    <property type="entry name" value="Sig_transdc_His_kin-like_C"/>
</dbReference>
<gene>
    <name evidence="14" type="ORF">DFR24_3326</name>
</gene>
<dbReference type="PANTHER" id="PTHR45436:SF5">
    <property type="entry name" value="SENSOR HISTIDINE KINASE TRCS"/>
    <property type="match status" value="1"/>
</dbReference>
<dbReference type="Gene3D" id="3.30.565.10">
    <property type="entry name" value="Histidine kinase-like ATPase, C-terminal domain"/>
    <property type="match status" value="1"/>
</dbReference>
<protein>
    <recommendedName>
        <fullName evidence="3">histidine kinase</fullName>
        <ecNumber evidence="3">2.7.13.3</ecNumber>
    </recommendedName>
</protein>
<evidence type="ECO:0000256" key="8">
    <source>
        <dbReference type="ARBA" id="ARBA00022989"/>
    </source>
</evidence>
<dbReference type="SUPFAM" id="SSF55874">
    <property type="entry name" value="ATPase domain of HSP90 chaperone/DNA topoisomerase II/histidine kinase"/>
    <property type="match status" value="1"/>
</dbReference>
<dbReference type="InterPro" id="IPR036890">
    <property type="entry name" value="HATPase_C_sf"/>
</dbReference>
<reference evidence="14 15" key="1">
    <citation type="submission" date="2019-03" db="EMBL/GenBank/DDBJ databases">
        <title>Genomic Encyclopedia of Type Strains, Phase IV (KMG-IV): sequencing the most valuable type-strain genomes for metagenomic binning, comparative biology and taxonomic classification.</title>
        <authorList>
            <person name="Goeker M."/>
        </authorList>
    </citation>
    <scope>NUCLEOTIDE SEQUENCE [LARGE SCALE GENOMIC DNA]</scope>
    <source>
        <strain evidence="14 15">DSM 26377</strain>
    </source>
</reference>
<keyword evidence="8 11" id="KW-1133">Transmembrane helix</keyword>
<evidence type="ECO:0000259" key="12">
    <source>
        <dbReference type="PROSITE" id="PS50109"/>
    </source>
</evidence>
<dbReference type="OrthoDB" id="9809567at2"/>
<evidence type="ECO:0000256" key="7">
    <source>
        <dbReference type="ARBA" id="ARBA00022777"/>
    </source>
</evidence>
<dbReference type="InterPro" id="IPR005467">
    <property type="entry name" value="His_kinase_dom"/>
</dbReference>
<evidence type="ECO:0000256" key="10">
    <source>
        <dbReference type="ARBA" id="ARBA00023136"/>
    </source>
</evidence>
<comment type="catalytic activity">
    <reaction evidence="1">
        <text>ATP + protein L-histidine = ADP + protein N-phospho-L-histidine.</text>
        <dbReference type="EC" id="2.7.13.3"/>
    </reaction>
</comment>
<dbReference type="InterPro" id="IPR050428">
    <property type="entry name" value="TCS_sensor_his_kinase"/>
</dbReference>
<dbReference type="Proteomes" id="UP000295341">
    <property type="component" value="Unassembled WGS sequence"/>
</dbReference>
<dbReference type="EMBL" id="SOBT01000009">
    <property type="protein sequence ID" value="TDU28945.1"/>
    <property type="molecule type" value="Genomic_DNA"/>
</dbReference>
<evidence type="ECO:0000259" key="13">
    <source>
        <dbReference type="PROSITE" id="PS50885"/>
    </source>
</evidence>